<gene>
    <name evidence="3" type="ORF">QR695_09040</name>
</gene>
<dbReference type="Proteomes" id="UP001230807">
    <property type="component" value="Unassembled WGS sequence"/>
</dbReference>
<dbReference type="EC" id="3.4.-.-" evidence="3"/>
<comment type="caution">
    <text evidence="3">The sequence shown here is derived from an EMBL/GenBank/DDBJ whole genome shotgun (WGS) entry which is preliminary data.</text>
</comment>
<accession>A0ABT7MPL2</accession>
<keyword evidence="3" id="KW-0645">Protease</keyword>
<keyword evidence="4" id="KW-1185">Reference proteome</keyword>
<protein>
    <submittedName>
        <fullName evidence="3">CPBP family intramembrane metalloprotease</fullName>
        <ecNumber evidence="3">3.4.-.-</ecNumber>
    </submittedName>
</protein>
<feature type="transmembrane region" description="Helical" evidence="1">
    <location>
        <begin position="45"/>
        <end position="62"/>
    </location>
</feature>
<proteinExistence type="predicted"/>
<keyword evidence="1" id="KW-0472">Membrane</keyword>
<dbReference type="GO" id="GO:0008237">
    <property type="term" value="F:metallopeptidase activity"/>
    <property type="evidence" value="ECO:0007669"/>
    <property type="project" value="UniProtKB-KW"/>
</dbReference>
<keyword evidence="1" id="KW-0812">Transmembrane</keyword>
<evidence type="ECO:0000259" key="2">
    <source>
        <dbReference type="Pfam" id="PF02517"/>
    </source>
</evidence>
<feature type="transmembrane region" description="Helical" evidence="1">
    <location>
        <begin position="198"/>
        <end position="217"/>
    </location>
</feature>
<evidence type="ECO:0000256" key="1">
    <source>
        <dbReference type="SAM" id="Phobius"/>
    </source>
</evidence>
<keyword evidence="3" id="KW-0378">Hydrolase</keyword>
<dbReference type="Pfam" id="PF02517">
    <property type="entry name" value="Rce1-like"/>
    <property type="match status" value="1"/>
</dbReference>
<feature type="transmembrane region" description="Helical" evidence="1">
    <location>
        <begin position="82"/>
        <end position="100"/>
    </location>
</feature>
<feature type="transmembrane region" description="Helical" evidence="1">
    <location>
        <begin position="151"/>
        <end position="178"/>
    </location>
</feature>
<evidence type="ECO:0000313" key="3">
    <source>
        <dbReference type="EMBL" id="MDL5377146.1"/>
    </source>
</evidence>
<dbReference type="EMBL" id="JASWER010000007">
    <property type="protein sequence ID" value="MDL5377146.1"/>
    <property type="molecule type" value="Genomic_DNA"/>
</dbReference>
<keyword evidence="1" id="KW-1133">Transmembrane helix</keyword>
<evidence type="ECO:0000313" key="4">
    <source>
        <dbReference type="Proteomes" id="UP001230807"/>
    </source>
</evidence>
<organism evidence="3 4">
    <name type="scientific">Exiguobacterium mexicanum</name>
    <dbReference type="NCBI Taxonomy" id="340146"/>
    <lineage>
        <taxon>Bacteria</taxon>
        <taxon>Bacillati</taxon>
        <taxon>Bacillota</taxon>
        <taxon>Bacilli</taxon>
        <taxon>Bacillales</taxon>
        <taxon>Bacillales Family XII. Incertae Sedis</taxon>
        <taxon>Exiguobacterium</taxon>
    </lineage>
</organism>
<feature type="domain" description="CAAX prenyl protease 2/Lysostaphin resistance protein A-like" evidence="2">
    <location>
        <begin position="133"/>
        <end position="220"/>
    </location>
</feature>
<dbReference type="InterPro" id="IPR003675">
    <property type="entry name" value="Rce1/LyrA-like_dom"/>
</dbReference>
<reference evidence="3 4" key="1">
    <citation type="submission" date="2023-06" db="EMBL/GenBank/DDBJ databases">
        <title>Influencing factors and mechanism of Cr(VI) reduction by facultative anaerobic Exiguobacterium sp. PY14.</title>
        <authorList>
            <person name="Zou L."/>
        </authorList>
    </citation>
    <scope>NUCLEOTIDE SEQUENCE [LARGE SCALE GENOMIC DNA]</scope>
    <source>
        <strain evidence="3 4">PY14</strain>
    </source>
</reference>
<sequence length="232" mass="25872">MLEQAVFTIILVYLLIVQLFNARLMKPMIETLGRSRVYDQTIKSAWGLCLLLLALVFLFQVPPEAVGLGFAPAEGDLRAWQFFFLTSVLISALIAFYLLVKTSPGLRRRLRPYYELEIERLLLPQTIQEARAWGAVSWTAGVTEEFIFRGVLLYTVTLWVDVSPLMLALIGGALFGLAHAYQGVRGILVTGLVGWGLGYLYVAMGILWPVMIVHALLDFIAGPIHVVDSETD</sequence>
<feature type="transmembrane region" description="Helical" evidence="1">
    <location>
        <begin position="6"/>
        <end position="24"/>
    </location>
</feature>
<keyword evidence="3" id="KW-0482">Metalloprotease</keyword>
<name>A0ABT7MPL2_9BACL</name>
<dbReference type="RefSeq" id="WP_214720179.1">
    <property type="nucleotide sequence ID" value="NZ_CP183077.1"/>
</dbReference>